<evidence type="ECO:0000256" key="7">
    <source>
        <dbReference type="ARBA" id="ARBA00022516"/>
    </source>
</evidence>
<keyword evidence="7" id="KW-0444">Lipid biosynthesis</keyword>
<dbReference type="InterPro" id="IPR008949">
    <property type="entry name" value="Isoprenoid_synthase_dom_sf"/>
</dbReference>
<dbReference type="PANTHER" id="PTHR11525">
    <property type="entry name" value="FARNESYL-PYROPHOSPHATE SYNTHETASE"/>
    <property type="match status" value="1"/>
</dbReference>
<evidence type="ECO:0000256" key="4">
    <source>
        <dbReference type="ARBA" id="ARBA00006706"/>
    </source>
</evidence>
<dbReference type="EMBL" id="WHUW01000001">
    <property type="protein sequence ID" value="KAF8452277.1"/>
    <property type="molecule type" value="Genomic_DNA"/>
</dbReference>
<evidence type="ECO:0000256" key="1">
    <source>
        <dbReference type="ARBA" id="ARBA00001946"/>
    </source>
</evidence>
<evidence type="ECO:0000256" key="9">
    <source>
        <dbReference type="ARBA" id="ARBA00022723"/>
    </source>
</evidence>
<evidence type="ECO:0000256" key="2">
    <source>
        <dbReference type="ARBA" id="ARBA00004932"/>
    </source>
</evidence>
<keyword evidence="18" id="KW-1185">Reference proteome</keyword>
<dbReference type="Gene3D" id="1.10.600.10">
    <property type="entry name" value="Farnesyl Diphosphate Synthase"/>
    <property type="match status" value="1"/>
</dbReference>
<dbReference type="GO" id="GO:0045337">
    <property type="term" value="P:farnesyl diphosphate biosynthetic process"/>
    <property type="evidence" value="ECO:0007669"/>
    <property type="project" value="TreeGrafter"/>
</dbReference>
<evidence type="ECO:0000256" key="5">
    <source>
        <dbReference type="ARBA" id="ARBA00012439"/>
    </source>
</evidence>
<protein>
    <recommendedName>
        <fullName evidence="15">(2E,6E)-farnesyl diphosphate synthase</fullName>
        <ecNumber evidence="6">2.5.1.1</ecNumber>
        <ecNumber evidence="5">2.5.1.10</ecNumber>
    </recommendedName>
    <alternativeName>
        <fullName evidence="14">Dimethylallyltranstransferase</fullName>
    </alternativeName>
    <alternativeName>
        <fullName evidence="13">Farnesyl diphosphate synthase</fullName>
    </alternativeName>
    <alternativeName>
        <fullName evidence="12">Geranyltranstransferase</fullName>
    </alternativeName>
</protein>
<reference evidence="17" key="1">
    <citation type="submission" date="2019-10" db="EMBL/GenBank/DDBJ databases">
        <authorList>
            <consortium name="DOE Joint Genome Institute"/>
            <person name="Kuo A."/>
            <person name="Miyauchi S."/>
            <person name="Kiss E."/>
            <person name="Drula E."/>
            <person name="Kohler A."/>
            <person name="Sanchez-Garcia M."/>
            <person name="Andreopoulos B."/>
            <person name="Barry K.W."/>
            <person name="Bonito G."/>
            <person name="Buee M."/>
            <person name="Carver A."/>
            <person name="Chen C."/>
            <person name="Cichocki N."/>
            <person name="Clum A."/>
            <person name="Culley D."/>
            <person name="Crous P.W."/>
            <person name="Fauchery L."/>
            <person name="Girlanda M."/>
            <person name="Hayes R."/>
            <person name="Keri Z."/>
            <person name="LaButti K."/>
            <person name="Lipzen A."/>
            <person name="Lombard V."/>
            <person name="Magnuson J."/>
            <person name="Maillard F."/>
            <person name="Morin E."/>
            <person name="Murat C."/>
            <person name="Nolan M."/>
            <person name="Ohm R."/>
            <person name="Pangilinan J."/>
            <person name="Pereira M."/>
            <person name="Perotto S."/>
            <person name="Peter M."/>
            <person name="Riley R."/>
            <person name="Sitrit Y."/>
            <person name="Stielow B."/>
            <person name="Szollosi G."/>
            <person name="Zifcakova L."/>
            <person name="Stursova M."/>
            <person name="Spatafora J.W."/>
            <person name="Tedersoo L."/>
            <person name="Vaario L.-M."/>
            <person name="Yamada A."/>
            <person name="Yan M."/>
            <person name="Wang P."/>
            <person name="Xu J."/>
            <person name="Bruns T."/>
            <person name="Baldrian P."/>
            <person name="Vilgalys R."/>
            <person name="Henrissat B."/>
            <person name="Grigoriev I.V."/>
            <person name="Hibbett D."/>
            <person name="Nagy L.G."/>
            <person name="Martin F.M."/>
        </authorList>
    </citation>
    <scope>NUCLEOTIDE SEQUENCE</scope>
    <source>
        <strain evidence="17">BED1</strain>
    </source>
</reference>
<keyword evidence="11" id="KW-0443">Lipid metabolism</keyword>
<comment type="cofactor">
    <cofactor evidence="1">
        <name>Mg(2+)</name>
        <dbReference type="ChEBI" id="CHEBI:18420"/>
    </cofactor>
</comment>
<dbReference type="PROSITE" id="PS00723">
    <property type="entry name" value="POLYPRENYL_SYNTHASE_1"/>
    <property type="match status" value="1"/>
</dbReference>
<comment type="caution">
    <text evidence="17">The sequence shown here is derived from an EMBL/GenBank/DDBJ whole genome shotgun (WGS) entry which is preliminary data.</text>
</comment>
<dbReference type="PANTHER" id="PTHR11525:SF0">
    <property type="entry name" value="FARNESYL PYROPHOSPHATE SYNTHASE"/>
    <property type="match status" value="1"/>
</dbReference>
<organism evidence="17 18">
    <name type="scientific">Boletus edulis BED1</name>
    <dbReference type="NCBI Taxonomy" id="1328754"/>
    <lineage>
        <taxon>Eukaryota</taxon>
        <taxon>Fungi</taxon>
        <taxon>Dikarya</taxon>
        <taxon>Basidiomycota</taxon>
        <taxon>Agaricomycotina</taxon>
        <taxon>Agaricomycetes</taxon>
        <taxon>Agaricomycetidae</taxon>
        <taxon>Boletales</taxon>
        <taxon>Boletineae</taxon>
        <taxon>Boletaceae</taxon>
        <taxon>Boletoideae</taxon>
        <taxon>Boletus</taxon>
    </lineage>
</organism>
<dbReference type="AlphaFoldDB" id="A0AAD4C8P8"/>
<dbReference type="FunFam" id="1.10.600.10:FF:000006">
    <property type="entry name" value="Farnesyl pyrophosphate synthase"/>
    <property type="match status" value="1"/>
</dbReference>
<sequence length="382" mass="43710">MATDKQERRQKFEGVFAKLRDDLVDRLKGENMPPESVEWYRRNLDFNVPGGKLNRGMSVVDSVEILRGRGLTEDEYFQAALLGWCIELVGFMRVLVFVVKRSDSQRQLQAFFLVSDDMMDHSITRRGQPCWYRVEGVGLLAINDAFMLEGAIYLLLKTHFREEPYYVHLLELFHDTTFQTEMGQLVDLITAPEDRIDLSQFSLKKHAFIVQYKTAYYSFYLSVALAMRVCGVPESYEVHGQTVRPYEVALSILLPLGEYFQIQDDFLDYAGTPEQIGKIGTDIVDNKCSWCVNVALAAATPEQRAVLDANYGRKDAAKEAKVKEVYEAIGLRERYRVYEEEVKTRLDGLIASVPEPEGNVDGGVLKRGVFTAFLNKIYKRTK</sequence>
<evidence type="ECO:0000313" key="17">
    <source>
        <dbReference type="EMBL" id="KAF8452277.1"/>
    </source>
</evidence>
<reference evidence="17" key="2">
    <citation type="journal article" date="2020" name="Nat. Commun.">
        <title>Large-scale genome sequencing of mycorrhizal fungi provides insights into the early evolution of symbiotic traits.</title>
        <authorList>
            <person name="Miyauchi S."/>
            <person name="Kiss E."/>
            <person name="Kuo A."/>
            <person name="Drula E."/>
            <person name="Kohler A."/>
            <person name="Sanchez-Garcia M."/>
            <person name="Morin E."/>
            <person name="Andreopoulos B."/>
            <person name="Barry K.W."/>
            <person name="Bonito G."/>
            <person name="Buee M."/>
            <person name="Carver A."/>
            <person name="Chen C."/>
            <person name="Cichocki N."/>
            <person name="Clum A."/>
            <person name="Culley D."/>
            <person name="Crous P.W."/>
            <person name="Fauchery L."/>
            <person name="Girlanda M."/>
            <person name="Hayes R.D."/>
            <person name="Keri Z."/>
            <person name="LaButti K."/>
            <person name="Lipzen A."/>
            <person name="Lombard V."/>
            <person name="Magnuson J."/>
            <person name="Maillard F."/>
            <person name="Murat C."/>
            <person name="Nolan M."/>
            <person name="Ohm R.A."/>
            <person name="Pangilinan J."/>
            <person name="Pereira M.F."/>
            <person name="Perotto S."/>
            <person name="Peter M."/>
            <person name="Pfister S."/>
            <person name="Riley R."/>
            <person name="Sitrit Y."/>
            <person name="Stielow J.B."/>
            <person name="Szollosi G."/>
            <person name="Zifcakova L."/>
            <person name="Stursova M."/>
            <person name="Spatafora J.W."/>
            <person name="Tedersoo L."/>
            <person name="Vaario L.M."/>
            <person name="Yamada A."/>
            <person name="Yan M."/>
            <person name="Wang P."/>
            <person name="Xu J."/>
            <person name="Bruns T."/>
            <person name="Baldrian P."/>
            <person name="Vilgalys R."/>
            <person name="Dunand C."/>
            <person name="Henrissat B."/>
            <person name="Grigoriev I.V."/>
            <person name="Hibbett D."/>
            <person name="Nagy L.G."/>
            <person name="Martin F.M."/>
        </authorList>
    </citation>
    <scope>NUCLEOTIDE SEQUENCE</scope>
    <source>
        <strain evidence="17">BED1</strain>
    </source>
</reference>
<dbReference type="GO" id="GO:0004337">
    <property type="term" value="F:(2E,6E)-farnesyl diphosphate synthase activity"/>
    <property type="evidence" value="ECO:0007669"/>
    <property type="project" value="UniProtKB-EC"/>
</dbReference>
<dbReference type="Pfam" id="PF00348">
    <property type="entry name" value="polyprenyl_synt"/>
    <property type="match status" value="1"/>
</dbReference>
<evidence type="ECO:0000256" key="10">
    <source>
        <dbReference type="ARBA" id="ARBA00022842"/>
    </source>
</evidence>
<evidence type="ECO:0000256" key="14">
    <source>
        <dbReference type="ARBA" id="ARBA00032448"/>
    </source>
</evidence>
<dbReference type="PROSITE" id="PS00444">
    <property type="entry name" value="POLYPRENYL_SYNTHASE_2"/>
    <property type="match status" value="1"/>
</dbReference>
<comment type="similarity">
    <text evidence="4 16">Belongs to the FPP/GGPP synthase family.</text>
</comment>
<evidence type="ECO:0000313" key="18">
    <source>
        <dbReference type="Proteomes" id="UP001194468"/>
    </source>
</evidence>
<comment type="pathway">
    <text evidence="2">Isoprenoid biosynthesis; geranyl diphosphate biosynthesis; geranyl diphosphate from dimethylallyl diphosphate and isopentenyl diphosphate: step 1/1.</text>
</comment>
<dbReference type="InterPro" id="IPR039702">
    <property type="entry name" value="FPS1-like"/>
</dbReference>
<dbReference type="GO" id="GO:0046872">
    <property type="term" value="F:metal ion binding"/>
    <property type="evidence" value="ECO:0007669"/>
    <property type="project" value="UniProtKB-KW"/>
</dbReference>
<dbReference type="GO" id="GO:0005737">
    <property type="term" value="C:cytoplasm"/>
    <property type="evidence" value="ECO:0007669"/>
    <property type="project" value="TreeGrafter"/>
</dbReference>
<dbReference type="InterPro" id="IPR033749">
    <property type="entry name" value="Polyprenyl_synt_CS"/>
</dbReference>
<keyword evidence="8 16" id="KW-0808">Transferase</keyword>
<accession>A0AAD4C8P8</accession>
<evidence type="ECO:0000256" key="3">
    <source>
        <dbReference type="ARBA" id="ARBA00005035"/>
    </source>
</evidence>
<dbReference type="Proteomes" id="UP001194468">
    <property type="component" value="Unassembled WGS sequence"/>
</dbReference>
<gene>
    <name evidence="17" type="ORF">L210DRAFT_979592</name>
</gene>
<evidence type="ECO:0000256" key="16">
    <source>
        <dbReference type="RuleBase" id="RU004466"/>
    </source>
</evidence>
<evidence type="ECO:0000256" key="6">
    <source>
        <dbReference type="ARBA" id="ARBA00012833"/>
    </source>
</evidence>
<dbReference type="EC" id="2.5.1.10" evidence="5"/>
<keyword evidence="10" id="KW-0460">Magnesium</keyword>
<dbReference type="GO" id="GO:0004161">
    <property type="term" value="F:dimethylallyltranstransferase activity"/>
    <property type="evidence" value="ECO:0007669"/>
    <property type="project" value="UniProtKB-EC"/>
</dbReference>
<evidence type="ECO:0000256" key="13">
    <source>
        <dbReference type="ARBA" id="ARBA00032424"/>
    </source>
</evidence>
<evidence type="ECO:0000256" key="11">
    <source>
        <dbReference type="ARBA" id="ARBA00023098"/>
    </source>
</evidence>
<name>A0AAD4C8P8_BOLED</name>
<evidence type="ECO:0000256" key="8">
    <source>
        <dbReference type="ARBA" id="ARBA00022679"/>
    </source>
</evidence>
<evidence type="ECO:0000256" key="12">
    <source>
        <dbReference type="ARBA" id="ARBA00032380"/>
    </source>
</evidence>
<dbReference type="InterPro" id="IPR000092">
    <property type="entry name" value="Polyprenyl_synt"/>
</dbReference>
<dbReference type="SFLD" id="SFLDS00005">
    <property type="entry name" value="Isoprenoid_Synthase_Type_I"/>
    <property type="match status" value="1"/>
</dbReference>
<comment type="pathway">
    <text evidence="3">Isoprenoid biosynthesis; farnesyl diphosphate biosynthesis; farnesyl diphosphate from geranyl diphosphate and isopentenyl diphosphate: step 1/1.</text>
</comment>
<evidence type="ECO:0000256" key="15">
    <source>
        <dbReference type="ARBA" id="ARBA00032873"/>
    </source>
</evidence>
<dbReference type="CDD" id="cd00685">
    <property type="entry name" value="Trans_IPPS_HT"/>
    <property type="match status" value="1"/>
</dbReference>
<keyword evidence="9" id="KW-0479">Metal-binding</keyword>
<dbReference type="EC" id="2.5.1.1" evidence="6"/>
<dbReference type="SUPFAM" id="SSF48576">
    <property type="entry name" value="Terpenoid synthases"/>
    <property type="match status" value="1"/>
</dbReference>
<proteinExistence type="inferred from homology"/>